<name>A0A9D3NZF5_9TELE</name>
<evidence type="ECO:0000313" key="19">
    <source>
        <dbReference type="EMBL" id="KAG7331422.1"/>
    </source>
</evidence>
<evidence type="ECO:0000256" key="5">
    <source>
        <dbReference type="ARBA" id="ARBA00020976"/>
    </source>
</evidence>
<dbReference type="InterPro" id="IPR048685">
    <property type="entry name" value="COG3_C"/>
</dbReference>
<dbReference type="EMBL" id="JAHKSW010000006">
    <property type="protein sequence ID" value="KAG7331422.1"/>
    <property type="molecule type" value="Genomic_DNA"/>
</dbReference>
<keyword evidence="12 17" id="KW-1133">Transmembrane helix</keyword>
<dbReference type="GO" id="GO:0006891">
    <property type="term" value="P:intra-Golgi vesicle-mediated transport"/>
    <property type="evidence" value="ECO:0007669"/>
    <property type="project" value="TreeGrafter"/>
</dbReference>
<evidence type="ECO:0000256" key="9">
    <source>
        <dbReference type="ARBA" id="ARBA00022729"/>
    </source>
</evidence>
<keyword evidence="8 17" id="KW-0812">Transmembrane</keyword>
<organism evidence="19 20">
    <name type="scientific">Hemibagrus wyckioides</name>
    <dbReference type="NCBI Taxonomy" id="337641"/>
    <lineage>
        <taxon>Eukaryota</taxon>
        <taxon>Metazoa</taxon>
        <taxon>Chordata</taxon>
        <taxon>Craniata</taxon>
        <taxon>Vertebrata</taxon>
        <taxon>Euteleostomi</taxon>
        <taxon>Actinopterygii</taxon>
        <taxon>Neopterygii</taxon>
        <taxon>Teleostei</taxon>
        <taxon>Ostariophysi</taxon>
        <taxon>Siluriformes</taxon>
        <taxon>Bagridae</taxon>
        <taxon>Hemibagrus</taxon>
    </lineage>
</organism>
<evidence type="ECO:0000256" key="2">
    <source>
        <dbReference type="ARBA" id="ARBA00004479"/>
    </source>
</evidence>
<evidence type="ECO:0000313" key="20">
    <source>
        <dbReference type="Proteomes" id="UP000824219"/>
    </source>
</evidence>
<dbReference type="GO" id="GO:0000139">
    <property type="term" value="C:Golgi membrane"/>
    <property type="evidence" value="ECO:0007669"/>
    <property type="project" value="UniProtKB-SubCell"/>
</dbReference>
<dbReference type="InterPro" id="IPR001611">
    <property type="entry name" value="Leu-rich_rpt"/>
</dbReference>
<dbReference type="FunFam" id="3.80.10.10:FF:000001">
    <property type="entry name" value="SLIT and NTRK-like family, member 1"/>
    <property type="match status" value="2"/>
</dbReference>
<evidence type="ECO:0000259" key="18">
    <source>
        <dbReference type="SMART" id="SM00082"/>
    </source>
</evidence>
<dbReference type="Pfam" id="PF13855">
    <property type="entry name" value="LRR_8"/>
    <property type="match status" value="2"/>
</dbReference>
<evidence type="ECO:0000256" key="11">
    <source>
        <dbReference type="ARBA" id="ARBA00022927"/>
    </source>
</evidence>
<feature type="compositionally biased region" description="Polar residues" evidence="16">
    <location>
        <begin position="1015"/>
        <end position="1028"/>
    </location>
</feature>
<dbReference type="SMART" id="SM00365">
    <property type="entry name" value="LRR_SD22"/>
    <property type="match status" value="5"/>
</dbReference>
<feature type="domain" description="LRRCT" evidence="18">
    <location>
        <begin position="940"/>
        <end position="990"/>
    </location>
</feature>
<dbReference type="SUPFAM" id="SSF52058">
    <property type="entry name" value="L domain-like"/>
    <property type="match status" value="2"/>
</dbReference>
<evidence type="ECO:0000256" key="8">
    <source>
        <dbReference type="ARBA" id="ARBA00022692"/>
    </source>
</evidence>
<proteinExistence type="inferred from homology"/>
<reference evidence="19 20" key="1">
    <citation type="submission" date="2021-06" db="EMBL/GenBank/DDBJ databases">
        <title>Chromosome-level genome assembly of the red-tail catfish (Hemibagrus wyckioides).</title>
        <authorList>
            <person name="Shao F."/>
        </authorList>
    </citation>
    <scope>NUCLEOTIDE SEQUENCE [LARGE SCALE GENOMIC DNA]</scope>
    <source>
        <strain evidence="19">EC202008001</strain>
        <tissue evidence="19">Blood</tissue>
    </source>
</reference>
<evidence type="ECO:0000256" key="1">
    <source>
        <dbReference type="ARBA" id="ARBA00004395"/>
    </source>
</evidence>
<dbReference type="InterPro" id="IPR032675">
    <property type="entry name" value="LRR_dom_sf"/>
</dbReference>
<keyword evidence="14 17" id="KW-0472">Membrane</keyword>
<evidence type="ECO:0000256" key="4">
    <source>
        <dbReference type="ARBA" id="ARBA00010439"/>
    </source>
</evidence>
<dbReference type="GO" id="GO:0017119">
    <property type="term" value="C:Golgi transport complex"/>
    <property type="evidence" value="ECO:0007669"/>
    <property type="project" value="TreeGrafter"/>
</dbReference>
<keyword evidence="20" id="KW-1185">Reference proteome</keyword>
<keyword evidence="10" id="KW-0677">Repeat</keyword>
<dbReference type="GO" id="GO:0005801">
    <property type="term" value="C:cis-Golgi network"/>
    <property type="evidence" value="ECO:0007669"/>
    <property type="project" value="InterPro"/>
</dbReference>
<dbReference type="InterPro" id="IPR003591">
    <property type="entry name" value="Leu-rich_rpt_typical-subtyp"/>
</dbReference>
<comment type="similarity">
    <text evidence="3">Belongs to the COG3 family.</text>
</comment>
<dbReference type="SMART" id="SM00369">
    <property type="entry name" value="LRR_TYP"/>
    <property type="match status" value="10"/>
</dbReference>
<comment type="caution">
    <text evidence="19">The sequence shown here is derived from an EMBL/GenBank/DDBJ whole genome shotgun (WGS) entry which is preliminary data.</text>
</comment>
<evidence type="ECO:0000256" key="3">
    <source>
        <dbReference type="ARBA" id="ARBA00009936"/>
    </source>
</evidence>
<dbReference type="InterPro" id="IPR000483">
    <property type="entry name" value="Cys-rich_flank_reg_C"/>
</dbReference>
<feature type="transmembrane region" description="Helical" evidence="17">
    <location>
        <begin position="1343"/>
        <end position="1366"/>
    </location>
</feature>
<dbReference type="GO" id="GO:0007030">
    <property type="term" value="P:Golgi organization"/>
    <property type="evidence" value="ECO:0007669"/>
    <property type="project" value="TreeGrafter"/>
</dbReference>
<gene>
    <name evidence="19" type="ORF">KOW79_005391</name>
</gene>
<sequence length="1548" mass="176033">MASMEQCLPELTDKETREKLALWDRSSEPTAPLTDKQTDSVLEIRSAAETLPIPAELPIEDLCVLSSRSLHSPFTAAVPASTEDVLLKGFQMLQLENDRIETAQQFFSWFSKLQTHMDQEEGAKYRTTRDCLSCYQEQCDAILTDVNEALNHLDSLQKQYLFVSTKTGTLHEACEQLLKEQSELVDLAESIQQKLSYFNELENINTKLNSPTLSVNSEGFIPMLSKLDNCIEYVSSHPNFKDYPVYLAKFRQCLSKALHLLKTHIINTLQNLTNQLTKRDPVAVANMDNAFTLYYVKFRAAAPKLRTLIEQVEQRSEKIPEYQQLLDDVHQCYLDQREVLLAPSIKSTITELTGQNNKDHCALVRSGCAFMVHVCQDEHQLYNEFFSKPTVKLDELLEKLCVSLYDVLRPLIIHVVHLETLSELCSILKNEMLEDHVHNNAVQLCAFDAVVKQMLEDVQERLVYRTHIYIQTDISGYNPAPGDLAYPDKLQMMEKIAQSLKEEQMKLDTSFSNVQLEESDSRKSGNTGGVSPADLHGMWYPTVRRTLLCLSKLYRCIDRAVFQGLSQEALSACILSLLKASEFIRKNKSQIDGQLFLIKHLLIMREQIAPFHTDFAIKEISLDLKKTRDAAFKILNPKAVPKFFRLNSHNAILEFLLEGTPEIKEHYIDSKKDVDRHLKSSCEQFIQQQTQMFMGNLEEFLTKVSALKAMVVGGGPNYQLSQQPWAQPAKINDLVMSTYRVMKTKLPLTLQSMTLYLANKDTEFILFKPVRNNIQQMFLKLHALLQEEYSGEDLQIIACPSMEQINLLLSGLRILHLGSNDISEIETGAFNGLSALKRLHLNNNRIEVLRDDTFTGLESLEYLQVDNNYINRIEPNTLNGLRCLDVLILNDNLLGSLPQNVFQSVSLTHLDLRGNQLKVLPYNGLLEHLSKIVEIQLEENPWNCTCELIGLKGWLESISYTALAGDVVCETPFRLHGRDLDVISKQELCPRRAVAEYEMGAEAFHEPEAIASSNIVRATQPTKSSRQSGKLRTRPTARASTSKPQNYGPAAAYQTKSPVSLECPTVCTCNLQISDLGLNVNCQERKIECISDLNPKPYNPKKMYLTGNYINSVHSSDFVDTPGLDLLHLGNNRISVIHSKTFAELHNLRRLYLNGNLIERLTDDMFSGLERLQFLYLEYNVIREIEPATFAQVPNLQLLFLNNNLLKTLPVGVFTGSILARLNLRNNHLRYVPVDGVLEDLTSLVQIDLFENPWDCSCSIVELKKWLEELSSGIVVNDVICESPTKFTGEDLRLVHPSDLCPVVSHGQTSLLPPSEESFPGSTVTLETTLDYNPLDPTVPLSVLILTLLLIFIATVFITAGLFTMFKIKRHNKNKSKNTDSRSFDIVYVDRPVAKIRTSAGHVYEYVPPLPASKFPTDVVLEERYSDFEEQHALSYTSDEELRSIINGSEFSASNRPSPLQDDNLFYRDILTRSHQGSCRSGLPCKHSTTLYSPDYSVKHQYLHPERIQQTMMYMKPNSAEYWELKAQLKFEPDYLEVHEKRTTFTQF</sequence>
<evidence type="ECO:0000256" key="7">
    <source>
        <dbReference type="ARBA" id="ARBA00022614"/>
    </source>
</evidence>
<evidence type="ECO:0000256" key="16">
    <source>
        <dbReference type="SAM" id="MobiDB-lite"/>
    </source>
</evidence>
<dbReference type="OrthoDB" id="296793at2759"/>
<evidence type="ECO:0000256" key="10">
    <source>
        <dbReference type="ARBA" id="ARBA00022737"/>
    </source>
</evidence>
<dbReference type="Gene3D" id="3.80.10.10">
    <property type="entry name" value="Ribonuclease Inhibitor"/>
    <property type="match status" value="2"/>
</dbReference>
<dbReference type="Pfam" id="PF20671">
    <property type="entry name" value="COG3_C"/>
    <property type="match status" value="1"/>
</dbReference>
<dbReference type="Pfam" id="PF04136">
    <property type="entry name" value="COG3_N"/>
    <property type="match status" value="1"/>
</dbReference>
<evidence type="ECO:0000256" key="14">
    <source>
        <dbReference type="ARBA" id="ARBA00023136"/>
    </source>
</evidence>
<evidence type="ECO:0000256" key="13">
    <source>
        <dbReference type="ARBA" id="ARBA00023034"/>
    </source>
</evidence>
<dbReference type="SMART" id="SM00082">
    <property type="entry name" value="LRRCT"/>
    <property type="match status" value="2"/>
</dbReference>
<evidence type="ECO:0000256" key="6">
    <source>
        <dbReference type="ARBA" id="ARBA00022448"/>
    </source>
</evidence>
<dbReference type="GO" id="GO:0006886">
    <property type="term" value="P:intracellular protein transport"/>
    <property type="evidence" value="ECO:0007669"/>
    <property type="project" value="InterPro"/>
</dbReference>
<keyword evidence="11" id="KW-0653">Protein transport</keyword>
<keyword evidence="7" id="KW-0433">Leucine-rich repeat</keyword>
<feature type="domain" description="LRRCT" evidence="18">
    <location>
        <begin position="1252"/>
        <end position="1302"/>
    </location>
</feature>
<dbReference type="PANTHER" id="PTHR13302">
    <property type="entry name" value="CONSERVED OLIGOMERIC GOLGI COMPLEX COMPONENT 3"/>
    <property type="match status" value="1"/>
</dbReference>
<dbReference type="InterPro" id="IPR007265">
    <property type="entry name" value="COG_su3"/>
</dbReference>
<keyword evidence="13" id="KW-0333">Golgi apparatus</keyword>
<accession>A0A9D3NZF5</accession>
<feature type="region of interest" description="Disordered" evidence="16">
    <location>
        <begin position="1015"/>
        <end position="1051"/>
    </location>
</feature>
<comment type="similarity">
    <text evidence="4">Belongs to the SLITRK family.</text>
</comment>
<evidence type="ECO:0000256" key="17">
    <source>
        <dbReference type="SAM" id="Phobius"/>
    </source>
</evidence>
<dbReference type="Proteomes" id="UP000824219">
    <property type="component" value="Linkage Group LG06"/>
</dbReference>
<dbReference type="PROSITE" id="PS51450">
    <property type="entry name" value="LRR"/>
    <property type="match status" value="2"/>
</dbReference>
<dbReference type="PANTHER" id="PTHR13302:SF8">
    <property type="entry name" value="CONSERVED OLIGOMERIC GOLGI COMPLEX SUBUNIT 3"/>
    <property type="match status" value="1"/>
</dbReference>
<evidence type="ECO:0000256" key="15">
    <source>
        <dbReference type="ARBA" id="ARBA00031339"/>
    </source>
</evidence>
<evidence type="ECO:0000256" key="12">
    <source>
        <dbReference type="ARBA" id="ARBA00022989"/>
    </source>
</evidence>
<keyword evidence="6" id="KW-0813">Transport</keyword>
<comment type="subcellular location">
    <subcellularLocation>
        <location evidence="1">Golgi apparatus membrane</location>
        <topology evidence="1">Peripheral membrane protein</topology>
    </subcellularLocation>
    <subcellularLocation>
        <location evidence="2">Membrane</location>
        <topology evidence="2">Single-pass type I membrane protein</topology>
    </subcellularLocation>
</comment>
<protein>
    <recommendedName>
        <fullName evidence="5">Conserved oligomeric Golgi complex subunit 3</fullName>
    </recommendedName>
    <alternativeName>
        <fullName evidence="15">Component of oligomeric Golgi complex 3</fullName>
    </alternativeName>
</protein>
<keyword evidence="9" id="KW-0732">Signal</keyword>
<dbReference type="InterPro" id="IPR048320">
    <property type="entry name" value="COG3_N"/>
</dbReference>